<protein>
    <submittedName>
        <fullName evidence="1">Uncharacterized protein</fullName>
    </submittedName>
</protein>
<reference evidence="1 2" key="1">
    <citation type="submission" date="2010-07" db="EMBL/GenBank/DDBJ databases">
        <title>The draft genome of Paenibacillus curdlanolyticus YK9.</title>
        <authorList>
            <consortium name="US DOE Joint Genome Institute (JGI-PGF)"/>
            <person name="Lucas S."/>
            <person name="Copeland A."/>
            <person name="Lapidus A."/>
            <person name="Cheng J.-F."/>
            <person name="Bruce D."/>
            <person name="Goodwin L."/>
            <person name="Pitluck S."/>
            <person name="Land M.L."/>
            <person name="Hauser L."/>
            <person name="Chang Y.-J."/>
            <person name="Jeffries C."/>
            <person name="Anderson I.J."/>
            <person name="Johnson E."/>
            <person name="Loganathan U."/>
            <person name="Mulhopadhyay B."/>
            <person name="Kyrpides N."/>
            <person name="Woyke T.J."/>
        </authorList>
    </citation>
    <scope>NUCLEOTIDE SEQUENCE [LARGE SCALE GENOMIC DNA]</scope>
    <source>
        <strain evidence="1 2">YK9</strain>
    </source>
</reference>
<evidence type="ECO:0000313" key="1">
    <source>
        <dbReference type="EMBL" id="EFM10376.1"/>
    </source>
</evidence>
<evidence type="ECO:0000313" key="2">
    <source>
        <dbReference type="Proteomes" id="UP000005387"/>
    </source>
</evidence>
<dbReference type="STRING" id="717606.PaecuDRAFT_2812"/>
<dbReference type="EMBL" id="AEDD01000007">
    <property type="protein sequence ID" value="EFM10376.1"/>
    <property type="molecule type" value="Genomic_DNA"/>
</dbReference>
<proteinExistence type="predicted"/>
<name>E0IB85_9BACL</name>
<accession>E0IB85</accession>
<keyword evidence="2" id="KW-1185">Reference proteome</keyword>
<gene>
    <name evidence="1" type="ORF">PaecuDRAFT_2812</name>
</gene>
<dbReference type="Proteomes" id="UP000005387">
    <property type="component" value="Unassembled WGS sequence"/>
</dbReference>
<dbReference type="AlphaFoldDB" id="E0IB85"/>
<organism evidence="1 2">
    <name type="scientific">Paenibacillus curdlanolyticus YK9</name>
    <dbReference type="NCBI Taxonomy" id="717606"/>
    <lineage>
        <taxon>Bacteria</taxon>
        <taxon>Bacillati</taxon>
        <taxon>Bacillota</taxon>
        <taxon>Bacilli</taxon>
        <taxon>Bacillales</taxon>
        <taxon>Paenibacillaceae</taxon>
        <taxon>Paenibacillus</taxon>
    </lineage>
</organism>
<sequence length="56" mass="6356">MWRTNASSVVAFCAMTKFERGGCAVSHCNSYNGRECRQKVVQENACSYRFPLYGLQ</sequence>